<proteinExistence type="predicted"/>
<feature type="region of interest" description="Disordered" evidence="1">
    <location>
        <begin position="1"/>
        <end position="34"/>
    </location>
</feature>
<evidence type="ECO:0000256" key="1">
    <source>
        <dbReference type="SAM" id="MobiDB-lite"/>
    </source>
</evidence>
<feature type="region of interest" description="Disordered" evidence="1">
    <location>
        <begin position="61"/>
        <end position="81"/>
    </location>
</feature>
<dbReference type="EMBL" id="JAHUTI010060022">
    <property type="protein sequence ID" value="MED6251589.1"/>
    <property type="molecule type" value="Genomic_DNA"/>
</dbReference>
<reference evidence="2 3" key="1">
    <citation type="submission" date="2021-07" db="EMBL/GenBank/DDBJ databases">
        <authorList>
            <person name="Palmer J.M."/>
        </authorList>
    </citation>
    <scope>NUCLEOTIDE SEQUENCE [LARGE SCALE GENOMIC DNA]</scope>
    <source>
        <strain evidence="2 3">AT_MEX2019</strain>
        <tissue evidence="2">Muscle</tissue>
    </source>
</reference>
<accession>A0ABU7BQ90</accession>
<dbReference type="Proteomes" id="UP001345963">
    <property type="component" value="Unassembled WGS sequence"/>
</dbReference>
<feature type="compositionally biased region" description="Basic and acidic residues" evidence="1">
    <location>
        <begin position="1"/>
        <end position="17"/>
    </location>
</feature>
<name>A0ABU7BQ90_9TELE</name>
<protein>
    <submittedName>
        <fullName evidence="2">Uncharacterized protein</fullName>
    </submittedName>
</protein>
<evidence type="ECO:0000313" key="2">
    <source>
        <dbReference type="EMBL" id="MED6251589.1"/>
    </source>
</evidence>
<gene>
    <name evidence="2" type="ORF">ATANTOWER_000169</name>
</gene>
<feature type="compositionally biased region" description="Basic residues" evidence="1">
    <location>
        <begin position="24"/>
        <end position="34"/>
    </location>
</feature>
<evidence type="ECO:0000313" key="3">
    <source>
        <dbReference type="Proteomes" id="UP001345963"/>
    </source>
</evidence>
<sequence length="101" mass="11702">MRLKPPAEPDIDRKPLKTESTVQAHRKHSSIMVRSHRTRILRKERPIYMLSLCRGAFRSGAMRRTRRARRAKRSESDGRVEKSELFPKFASTNQGLDVAVT</sequence>
<feature type="compositionally biased region" description="Basic residues" evidence="1">
    <location>
        <begin position="61"/>
        <end position="72"/>
    </location>
</feature>
<keyword evidence="3" id="KW-1185">Reference proteome</keyword>
<organism evidence="2 3">
    <name type="scientific">Ataeniobius toweri</name>
    <dbReference type="NCBI Taxonomy" id="208326"/>
    <lineage>
        <taxon>Eukaryota</taxon>
        <taxon>Metazoa</taxon>
        <taxon>Chordata</taxon>
        <taxon>Craniata</taxon>
        <taxon>Vertebrata</taxon>
        <taxon>Euteleostomi</taxon>
        <taxon>Actinopterygii</taxon>
        <taxon>Neopterygii</taxon>
        <taxon>Teleostei</taxon>
        <taxon>Neoteleostei</taxon>
        <taxon>Acanthomorphata</taxon>
        <taxon>Ovalentaria</taxon>
        <taxon>Atherinomorphae</taxon>
        <taxon>Cyprinodontiformes</taxon>
        <taxon>Goodeidae</taxon>
        <taxon>Ataeniobius</taxon>
    </lineage>
</organism>
<comment type="caution">
    <text evidence="2">The sequence shown here is derived from an EMBL/GenBank/DDBJ whole genome shotgun (WGS) entry which is preliminary data.</text>
</comment>